<sequence>MQNVPVENIYFVYDEIDSAVCGTCPTCGGEAYLAEAAQAAQAVENQNDEPLEIPEGQAWCPNCVQAVVAVPEDEE</sequence>
<dbReference type="Proteomes" id="UP000198310">
    <property type="component" value="Unassembled WGS sequence"/>
</dbReference>
<evidence type="ECO:0000313" key="1">
    <source>
        <dbReference type="EMBL" id="SNR88833.1"/>
    </source>
</evidence>
<proteinExistence type="predicted"/>
<accession>A0A239A1Q3</accession>
<dbReference type="EMBL" id="FZNS01000010">
    <property type="protein sequence ID" value="SNR88833.1"/>
    <property type="molecule type" value="Genomic_DNA"/>
</dbReference>
<dbReference type="AlphaFoldDB" id="A0A239A1Q3"/>
<name>A0A239A1Q3_9BACT</name>
<evidence type="ECO:0000313" key="2">
    <source>
        <dbReference type="Proteomes" id="UP000198310"/>
    </source>
</evidence>
<dbReference type="RefSeq" id="WP_089333771.1">
    <property type="nucleotide sequence ID" value="NZ_FZNS01000010.1"/>
</dbReference>
<organism evidence="1 2">
    <name type="scientific">Hymenobacter mucosus</name>
    <dbReference type="NCBI Taxonomy" id="1411120"/>
    <lineage>
        <taxon>Bacteria</taxon>
        <taxon>Pseudomonadati</taxon>
        <taxon>Bacteroidota</taxon>
        <taxon>Cytophagia</taxon>
        <taxon>Cytophagales</taxon>
        <taxon>Hymenobacteraceae</taxon>
        <taxon>Hymenobacter</taxon>
    </lineage>
</organism>
<protein>
    <submittedName>
        <fullName evidence="1">Uncharacterized protein</fullName>
    </submittedName>
</protein>
<reference evidence="2" key="1">
    <citation type="submission" date="2017-06" db="EMBL/GenBank/DDBJ databases">
        <authorList>
            <person name="Varghese N."/>
            <person name="Submissions S."/>
        </authorList>
    </citation>
    <scope>NUCLEOTIDE SEQUENCE [LARGE SCALE GENOMIC DNA]</scope>
    <source>
        <strain evidence="2">DSM 28041</strain>
    </source>
</reference>
<keyword evidence="2" id="KW-1185">Reference proteome</keyword>
<gene>
    <name evidence="1" type="ORF">SAMN06269173_11098</name>
</gene>